<reference evidence="2 4" key="1">
    <citation type="submission" date="2017-09" db="EMBL/GenBank/DDBJ databases">
        <title>Bacterial strain isolated from the female urinary microbiota.</title>
        <authorList>
            <person name="Thomas-White K."/>
            <person name="Kumar N."/>
            <person name="Forster S."/>
            <person name="Putonti C."/>
            <person name="Lawley T."/>
            <person name="Wolfe A.J."/>
        </authorList>
    </citation>
    <scope>NUCLEOTIDE SEQUENCE [LARGE SCALE GENOMIC DNA]</scope>
    <source>
        <strain evidence="2 4">UMB0908</strain>
    </source>
</reference>
<protein>
    <submittedName>
        <fullName evidence="2">Pilus assembly protein TadE</fullName>
    </submittedName>
</protein>
<dbReference type="AlphaFoldDB" id="A0A2N6SVW9"/>
<accession>A0A2N6SVW9</accession>
<sequence>MIRRVRRLLAGDSGQATVETAFALSTLIAVLMVALGAIAVVATHLAVTDAAGHIARAEARGDAEAAASARGAVGGARVSVAQRAGMVEVTVAKRLALYDVTGRATALIEDPGGQ</sequence>
<gene>
    <name evidence="2" type="ORF">CJ204_12240</name>
    <name evidence="3" type="ORF">FOB82_06630</name>
</gene>
<feature type="transmembrane region" description="Helical" evidence="1">
    <location>
        <begin position="21"/>
        <end position="47"/>
    </location>
</feature>
<dbReference type="InterPro" id="IPR049790">
    <property type="entry name" value="Rv3655c/TadE"/>
</dbReference>
<dbReference type="EMBL" id="PNHF01000038">
    <property type="protein sequence ID" value="PMC61212.1"/>
    <property type="molecule type" value="Genomic_DNA"/>
</dbReference>
<dbReference type="Proteomes" id="UP000235363">
    <property type="component" value="Unassembled WGS sequence"/>
</dbReference>
<keyword evidence="1" id="KW-1133">Transmembrane helix</keyword>
<evidence type="ECO:0000313" key="2">
    <source>
        <dbReference type="EMBL" id="PMC61212.1"/>
    </source>
</evidence>
<evidence type="ECO:0000313" key="3">
    <source>
        <dbReference type="EMBL" id="QGS34670.1"/>
    </source>
</evidence>
<dbReference type="NCBIfam" id="NF041390">
    <property type="entry name" value="TadE_Rv3655c"/>
    <property type="match status" value="1"/>
</dbReference>
<dbReference type="EMBL" id="CP046322">
    <property type="protein sequence ID" value="QGS34670.1"/>
    <property type="molecule type" value="Genomic_DNA"/>
</dbReference>
<organism evidence="2 4">
    <name type="scientific">Corynebacterium xerosis</name>
    <dbReference type="NCBI Taxonomy" id="1725"/>
    <lineage>
        <taxon>Bacteria</taxon>
        <taxon>Bacillati</taxon>
        <taxon>Actinomycetota</taxon>
        <taxon>Actinomycetes</taxon>
        <taxon>Mycobacteriales</taxon>
        <taxon>Corynebacteriaceae</taxon>
        <taxon>Corynebacterium</taxon>
    </lineage>
</organism>
<dbReference type="RefSeq" id="WP_102214697.1">
    <property type="nucleotide sequence ID" value="NZ_CP046322.1"/>
</dbReference>
<dbReference type="Proteomes" id="UP000426857">
    <property type="component" value="Chromosome"/>
</dbReference>
<evidence type="ECO:0000313" key="5">
    <source>
        <dbReference type="Proteomes" id="UP000426857"/>
    </source>
</evidence>
<keyword evidence="1" id="KW-0472">Membrane</keyword>
<proteinExistence type="predicted"/>
<name>A0A2N6SVW9_9CORY</name>
<reference evidence="3 5" key="2">
    <citation type="submission" date="2019-11" db="EMBL/GenBank/DDBJ databases">
        <title>FDA dAtabase for Regulatory Grade micrObial Sequences (FDA-ARGOS): Supporting development and validation of Infectious Disease Dx tests.</title>
        <authorList>
            <person name="Kerrigan L."/>
            <person name="Long C."/>
            <person name="Tallon L."/>
            <person name="Sadzewicz L."/>
            <person name="Vavikolanu K."/>
            <person name="Mehta A."/>
            <person name="Aluvathingal J."/>
            <person name="Nadendla S."/>
            <person name="Yan Y."/>
            <person name="Sichtig H."/>
        </authorList>
    </citation>
    <scope>NUCLEOTIDE SEQUENCE [LARGE SCALE GENOMIC DNA]</scope>
    <source>
        <strain evidence="3 5">FDAARGOS_674</strain>
    </source>
</reference>
<dbReference type="KEGG" id="cxe:FOB82_06630"/>
<evidence type="ECO:0000313" key="4">
    <source>
        <dbReference type="Proteomes" id="UP000235363"/>
    </source>
</evidence>
<evidence type="ECO:0000256" key="1">
    <source>
        <dbReference type="SAM" id="Phobius"/>
    </source>
</evidence>
<keyword evidence="1" id="KW-0812">Transmembrane</keyword>